<proteinExistence type="predicted"/>
<keyword evidence="2" id="KW-0812">Transmembrane</keyword>
<dbReference type="Pfam" id="PF00090">
    <property type="entry name" value="TSP_1"/>
    <property type="match status" value="1"/>
</dbReference>
<dbReference type="InterPro" id="IPR000884">
    <property type="entry name" value="TSP1_rpt"/>
</dbReference>
<feature type="transmembrane region" description="Helical" evidence="2">
    <location>
        <begin position="328"/>
        <end position="352"/>
    </location>
</feature>
<gene>
    <name evidence="3" type="ORF">HPBE_LOCUS6522</name>
</gene>
<dbReference type="InterPro" id="IPR036383">
    <property type="entry name" value="TSP1_rpt_sf"/>
</dbReference>
<dbReference type="PROSITE" id="PS50092">
    <property type="entry name" value="TSP1"/>
    <property type="match status" value="1"/>
</dbReference>
<protein>
    <submittedName>
        <fullName evidence="5">Thrombospondin type-1 domain-containing protein 1</fullName>
    </submittedName>
</protein>
<keyword evidence="4" id="KW-1185">Reference proteome</keyword>
<dbReference type="OrthoDB" id="5855429at2759"/>
<reference evidence="3 4" key="1">
    <citation type="submission" date="2018-11" db="EMBL/GenBank/DDBJ databases">
        <authorList>
            <consortium name="Pathogen Informatics"/>
        </authorList>
    </citation>
    <scope>NUCLEOTIDE SEQUENCE [LARGE SCALE GENOMIC DNA]</scope>
</reference>
<dbReference type="InterPro" id="IPR038877">
    <property type="entry name" value="THSD1"/>
</dbReference>
<dbReference type="PANTHER" id="PTHR16311:SF3">
    <property type="entry name" value="THROMBOSPONDIN TYPE-1 DOMAIN-CONTAINING PROTEIN 1"/>
    <property type="match status" value="1"/>
</dbReference>
<dbReference type="EMBL" id="UZAH01025682">
    <property type="protein sequence ID" value="VDO68619.1"/>
    <property type="molecule type" value="Genomic_DNA"/>
</dbReference>
<dbReference type="AlphaFoldDB" id="A0A3P7XTM3"/>
<reference evidence="5" key="2">
    <citation type="submission" date="2019-09" db="UniProtKB">
        <authorList>
            <consortium name="WormBaseParasite"/>
        </authorList>
    </citation>
    <scope>IDENTIFICATION</scope>
</reference>
<evidence type="ECO:0000313" key="4">
    <source>
        <dbReference type="Proteomes" id="UP000050761"/>
    </source>
</evidence>
<evidence type="ECO:0000313" key="3">
    <source>
        <dbReference type="EMBL" id="VDO68619.1"/>
    </source>
</evidence>
<dbReference type="Proteomes" id="UP000050761">
    <property type="component" value="Unassembled WGS sequence"/>
</dbReference>
<name>A0A3P7XTM3_HELPZ</name>
<feature type="region of interest" description="Disordered" evidence="1">
    <location>
        <begin position="408"/>
        <end position="429"/>
    </location>
</feature>
<dbReference type="PANTHER" id="PTHR16311">
    <property type="entry name" value="THROMBOSPONDIN TYPE I DOMAIN-CONTAINING 1"/>
    <property type="match status" value="1"/>
</dbReference>
<keyword evidence="2" id="KW-1133">Transmembrane helix</keyword>
<accession>A0A3P7XTM3</accession>
<dbReference type="WBParaSite" id="HPBE_0000652101-mRNA-1">
    <property type="protein sequence ID" value="HPBE_0000652101-mRNA-1"/>
    <property type="gene ID" value="HPBE_0000652101"/>
</dbReference>
<organism evidence="3">
    <name type="scientific">Heligmosomoides polygyrus</name>
    <name type="common">Parasitic roundworm</name>
    <dbReference type="NCBI Taxonomy" id="6339"/>
    <lineage>
        <taxon>Eukaryota</taxon>
        <taxon>Metazoa</taxon>
        <taxon>Ecdysozoa</taxon>
        <taxon>Nematoda</taxon>
        <taxon>Chromadorea</taxon>
        <taxon>Rhabditida</taxon>
        <taxon>Rhabditina</taxon>
        <taxon>Rhabditomorpha</taxon>
        <taxon>Strongyloidea</taxon>
        <taxon>Heligmosomidae</taxon>
        <taxon>Heligmosomoides</taxon>
    </lineage>
</organism>
<evidence type="ECO:0000256" key="1">
    <source>
        <dbReference type="SAM" id="MobiDB-lite"/>
    </source>
</evidence>
<keyword evidence="2" id="KW-0472">Membrane</keyword>
<evidence type="ECO:0000313" key="5">
    <source>
        <dbReference type="WBParaSite" id="HPBE_0000652101-mRNA-1"/>
    </source>
</evidence>
<dbReference type="SMART" id="SM00209">
    <property type="entry name" value="TSP1"/>
    <property type="match status" value="1"/>
</dbReference>
<dbReference type="SUPFAM" id="SSF82895">
    <property type="entry name" value="TSP-1 type 1 repeat"/>
    <property type="match status" value="1"/>
</dbReference>
<dbReference type="Gene3D" id="2.20.100.10">
    <property type="entry name" value="Thrombospondin type-1 (TSP1) repeat"/>
    <property type="match status" value="1"/>
</dbReference>
<dbReference type="GO" id="GO:0071944">
    <property type="term" value="C:cell periphery"/>
    <property type="evidence" value="ECO:0007669"/>
    <property type="project" value="TreeGrafter"/>
</dbReference>
<evidence type="ECO:0000256" key="2">
    <source>
        <dbReference type="SAM" id="Phobius"/>
    </source>
</evidence>
<sequence length="484" mass="53904">MQTDKLILVNETTRFALQLRNDSIFPHCVKDFSLQWKTANCEAAALNYRIRVLAVQEGDETHEHRSHYIEDIALSTEEKTVKIGCFLFDIFYKKYCFELMSIEAVSGAYHLWRRSCVNTEPTSRAEAKWTRWSSWSECTSTCGESVQKRHRYCENSKLNQGAPCEGDVLETRPCPSSGIKCTDVTPSFTNLGNCTCGCEMTGTSGIFFATAADSELCSGNQTWSMTARSEHLVSDFKIIADVGAPGKLFFFVGAPYEELVWFSGSSQEQDFTLSIDRPIFIVLWHKGNRSILEHRKGFSIAYSTREVLPQFPVSTAASVCQPLCPETLFIGTLAIMFILIIFVPPFVCASIIQRLRRHTVQELSLSGKLHDEEMVRSGNTDCTQVSGVKPPCLAQRSIGVQLSVQSTPRLPRSRLPNEPPLARGTSSMSTSDELEYDYYDGSTIPGSLLAPLPNHMLSEIDIDQIIAQSLLFSGGGDGDETRDV</sequence>